<evidence type="ECO:0000313" key="3">
    <source>
        <dbReference type="Proteomes" id="UP000240009"/>
    </source>
</evidence>
<keyword evidence="1" id="KW-0175">Coiled coil</keyword>
<dbReference type="Proteomes" id="UP000240009">
    <property type="component" value="Unassembled WGS sequence"/>
</dbReference>
<dbReference type="EMBL" id="PUIA01000038">
    <property type="protein sequence ID" value="PQO30748.1"/>
    <property type="molecule type" value="Genomic_DNA"/>
</dbReference>
<protein>
    <recommendedName>
        <fullName evidence="4">WD40 repeat domain-containing protein</fullName>
    </recommendedName>
</protein>
<organism evidence="2 3">
    <name type="scientific">Blastopirellula marina</name>
    <dbReference type="NCBI Taxonomy" id="124"/>
    <lineage>
        <taxon>Bacteria</taxon>
        <taxon>Pseudomonadati</taxon>
        <taxon>Planctomycetota</taxon>
        <taxon>Planctomycetia</taxon>
        <taxon>Pirellulales</taxon>
        <taxon>Pirellulaceae</taxon>
        <taxon>Blastopirellula</taxon>
    </lineage>
</organism>
<feature type="coiled-coil region" evidence="1">
    <location>
        <begin position="519"/>
        <end position="546"/>
    </location>
</feature>
<evidence type="ECO:0008006" key="4">
    <source>
        <dbReference type="Google" id="ProtNLM"/>
    </source>
</evidence>
<sequence length="642" mass="72729">MKRQVITFADKASHLAFRLDGENKARLWNVELDEEVIPVSDRDYSFTTPALFSPSGRYLACIDGEVLRVWQLEGKSARLVASPRFPQPDRGAKWLRLMWGDDNHVFAENDQSLGGYHVAEFHLAAKQERGSLILGLNSSEFRSDRLNGVPMSFLPKTKQLAFAVRQGTEEKTVVRTMFKPGHPFYDPTQKTKAIESTEVPAGIDLLASGATTGTRTFRFSSEKSAWQSLFRTSCAPHVDAMTSMLCAEGDSLAAAYDLNGTSMLVVFNTKSWNSTTPMRLPSSLSGDKNNRDYRGGFLRSSSDGRLFAGFNIQSLRTGSGKEYASTIVVVDTRDGKVPVERNVDGELRDLRFTKDQQAILALVTLDEEWVNDNNRSESSWRLLRINVASGKIDFDFSGRAAGLPKEDWFSPSGDFVSFDGKIWNVEALEGLELLRTNGLSLFEQRKWSDARRHLATFLLDPTAQQMWWRFANEYPSLWGRCFDTYVAESRNEEAERLLDYCDDKSITVDPTSEEGQKVLEQIRRRQAEERQRLVNEQQQKDAAELAEFRSKNQRTRVRASQLTKSEFIQELRNTFTRGRIDDTVTYAIFENYAFQDRIGEPDKNIGLPGSDRYFVYRCRDGNVGITVFVTNDMVVLSGLDTS</sequence>
<evidence type="ECO:0000313" key="2">
    <source>
        <dbReference type="EMBL" id="PQO30748.1"/>
    </source>
</evidence>
<dbReference type="AlphaFoldDB" id="A0A2S8FF05"/>
<dbReference type="SUPFAM" id="SSF82171">
    <property type="entry name" value="DPP6 N-terminal domain-like"/>
    <property type="match status" value="1"/>
</dbReference>
<gene>
    <name evidence="2" type="ORF">C5Y96_14920</name>
</gene>
<reference evidence="2 3" key="1">
    <citation type="submission" date="2018-02" db="EMBL/GenBank/DDBJ databases">
        <title>Comparative genomes isolates from brazilian mangrove.</title>
        <authorList>
            <person name="Araujo J.E."/>
            <person name="Taketani R.G."/>
            <person name="Silva M.C.P."/>
            <person name="Loureco M.V."/>
            <person name="Andreote F.D."/>
        </authorList>
    </citation>
    <scope>NUCLEOTIDE SEQUENCE [LARGE SCALE GENOMIC DNA]</scope>
    <source>
        <strain evidence="2 3">HEX-2 MGV</strain>
    </source>
</reference>
<comment type="caution">
    <text evidence="2">The sequence shown here is derived from an EMBL/GenBank/DDBJ whole genome shotgun (WGS) entry which is preliminary data.</text>
</comment>
<accession>A0A2S8FF05</accession>
<name>A0A2S8FF05_9BACT</name>
<evidence type="ECO:0000256" key="1">
    <source>
        <dbReference type="SAM" id="Coils"/>
    </source>
</evidence>
<proteinExistence type="predicted"/>